<evidence type="ECO:0000313" key="2">
    <source>
        <dbReference type="EMBL" id="OAT86679.1"/>
    </source>
</evidence>
<evidence type="ECO:0000313" key="3">
    <source>
        <dbReference type="Proteomes" id="UP000078532"/>
    </source>
</evidence>
<dbReference type="PANTHER" id="PTHR47099">
    <property type="entry name" value="METHYLCOBAMIDE:COM METHYLTRANSFERASE MTBA"/>
    <property type="match status" value="1"/>
</dbReference>
<dbReference type="Gene3D" id="3.20.20.210">
    <property type="match status" value="1"/>
</dbReference>
<dbReference type="Proteomes" id="UP000078532">
    <property type="component" value="Unassembled WGS sequence"/>
</dbReference>
<protein>
    <recommendedName>
        <fullName evidence="1">Uroporphyrinogen decarboxylase (URO-D) domain-containing protein</fullName>
    </recommendedName>
</protein>
<keyword evidence="3" id="KW-1185">Reference proteome</keyword>
<sequence length="333" mass="37730">MQIQIMGRDDFTPVELCETLGLDGFGYHYPTGGAAGTGQSMQGGDAFHEKYYHPTKVTFDFFPPWVAKMGTDADGRNFVEKGLLVDEASLKLFDQYLPDPDHPARYEQIADWIARYKGKYAVFARIRLGAASTINSMGLEQFSYAIFDNPKLVHEVHRRFSEWSARVVEHLNELDFDFFWANDDLADNRGPWFSPQMFREFLLPHMKVVAQAIKKPWIFHSDGNLFPIMDDLLTLGMSAVHPIQPGLMDIGRMKRDYGHRVCLVGNIDLDYTLTLGTPEEVDAEVKERIRVAAPGGGYICSSANSLPSYAKLENVLAMRDAIKKYGRYPIELD</sequence>
<dbReference type="AlphaFoldDB" id="A0A1B7LJD7"/>
<dbReference type="PANTHER" id="PTHR47099:SF1">
    <property type="entry name" value="METHYLCOBAMIDE:COM METHYLTRANSFERASE MTBA"/>
    <property type="match status" value="1"/>
</dbReference>
<dbReference type="EMBL" id="LYVF01000009">
    <property type="protein sequence ID" value="OAT86679.1"/>
    <property type="molecule type" value="Genomic_DNA"/>
</dbReference>
<reference evidence="2 3" key="1">
    <citation type="submission" date="2016-04" db="EMBL/GenBank/DDBJ databases">
        <authorList>
            <person name="Evans L.H."/>
            <person name="Alamgir A."/>
            <person name="Owens N."/>
            <person name="Weber N.D."/>
            <person name="Virtaneva K."/>
            <person name="Barbian K."/>
            <person name="Babar A."/>
            <person name="Rosenke K."/>
        </authorList>
    </citation>
    <scope>NUCLEOTIDE SEQUENCE [LARGE SCALE GENOMIC DNA]</scope>
    <source>
        <strain evidence="2 3">LMa1</strain>
    </source>
</reference>
<dbReference type="Pfam" id="PF01208">
    <property type="entry name" value="URO-D"/>
    <property type="match status" value="1"/>
</dbReference>
<dbReference type="GO" id="GO:0004853">
    <property type="term" value="F:uroporphyrinogen decarboxylase activity"/>
    <property type="evidence" value="ECO:0007669"/>
    <property type="project" value="InterPro"/>
</dbReference>
<dbReference type="OrthoDB" id="1725032at2"/>
<name>A0A1B7LJD7_9FIRM</name>
<proteinExistence type="predicted"/>
<organism evidence="2 3">
    <name type="scientific">Desulfotomaculum copahuensis</name>
    <dbReference type="NCBI Taxonomy" id="1838280"/>
    <lineage>
        <taxon>Bacteria</taxon>
        <taxon>Bacillati</taxon>
        <taxon>Bacillota</taxon>
        <taxon>Clostridia</taxon>
        <taxon>Eubacteriales</taxon>
        <taxon>Desulfotomaculaceae</taxon>
        <taxon>Desulfotomaculum</taxon>
    </lineage>
</organism>
<gene>
    <name evidence="2" type="ORF">A6M21_02325</name>
</gene>
<dbReference type="InterPro" id="IPR038071">
    <property type="entry name" value="UROD/MetE-like_sf"/>
</dbReference>
<dbReference type="SUPFAM" id="SSF51726">
    <property type="entry name" value="UROD/MetE-like"/>
    <property type="match status" value="1"/>
</dbReference>
<dbReference type="InterPro" id="IPR000257">
    <property type="entry name" value="Uroporphyrinogen_deCOase"/>
</dbReference>
<dbReference type="RefSeq" id="WP_066665996.1">
    <property type="nucleotide sequence ID" value="NZ_LYVF01000009.1"/>
</dbReference>
<dbReference type="InterPro" id="IPR052024">
    <property type="entry name" value="Methanogen_methyltrans"/>
</dbReference>
<feature type="domain" description="Uroporphyrinogen decarboxylase (URO-D)" evidence="1">
    <location>
        <begin position="135"/>
        <end position="325"/>
    </location>
</feature>
<accession>A0A1B7LJD7</accession>
<dbReference type="STRING" id="1838280.A6M21_02325"/>
<comment type="caution">
    <text evidence="2">The sequence shown here is derived from an EMBL/GenBank/DDBJ whole genome shotgun (WGS) entry which is preliminary data.</text>
</comment>
<dbReference type="GO" id="GO:0006779">
    <property type="term" value="P:porphyrin-containing compound biosynthetic process"/>
    <property type="evidence" value="ECO:0007669"/>
    <property type="project" value="InterPro"/>
</dbReference>
<evidence type="ECO:0000259" key="1">
    <source>
        <dbReference type="Pfam" id="PF01208"/>
    </source>
</evidence>